<proteinExistence type="predicted"/>
<accession>E3M2B2</accession>
<dbReference type="HOGENOM" id="CLU_1697149_0_0_1"/>
<dbReference type="EMBL" id="DS268422">
    <property type="protein sequence ID" value="EFO89640.1"/>
    <property type="molecule type" value="Genomic_DNA"/>
</dbReference>
<dbReference type="Proteomes" id="UP000008281">
    <property type="component" value="Unassembled WGS sequence"/>
</dbReference>
<evidence type="ECO:0008006" key="3">
    <source>
        <dbReference type="Google" id="ProtNLM"/>
    </source>
</evidence>
<protein>
    <recommendedName>
        <fullName evidence="3">C2H2-type domain-containing protein</fullName>
    </recommendedName>
</protein>
<dbReference type="STRING" id="31234.E3M2B2"/>
<dbReference type="AlphaFoldDB" id="E3M2B2"/>
<dbReference type="OrthoDB" id="6077919at2759"/>
<dbReference type="InterPro" id="IPR036236">
    <property type="entry name" value="Znf_C2H2_sf"/>
</dbReference>
<dbReference type="Gene3D" id="3.30.160.60">
    <property type="entry name" value="Classic Zinc Finger"/>
    <property type="match status" value="1"/>
</dbReference>
<dbReference type="InParanoid" id="E3M2B2"/>
<gene>
    <name evidence="1" type="ORF">CRE_07343</name>
</gene>
<dbReference type="SUPFAM" id="SSF57667">
    <property type="entry name" value="beta-beta-alpha zinc fingers"/>
    <property type="match status" value="1"/>
</dbReference>
<evidence type="ECO:0000313" key="1">
    <source>
        <dbReference type="EMBL" id="EFO89640.1"/>
    </source>
</evidence>
<sequence>MHSNKKSLHLSTTCQPSKKVSSRRKFWILLFLLQCKVFDTKKASQAQKMSHVFTKTFACHFCEEIFISNPKHERVHTGIIKFECKVCNFRANRFTTMEDHKNNEQGYICPICQERACEYSDIKHHVFESHGEYLAVDEPIGFVDSASSWMFFKGE</sequence>
<keyword evidence="2" id="KW-1185">Reference proteome</keyword>
<reference evidence="1" key="1">
    <citation type="submission" date="2007-07" db="EMBL/GenBank/DDBJ databases">
        <title>PCAP assembly of the Caenorhabditis remanei genome.</title>
        <authorList>
            <consortium name="The Caenorhabditis remanei Sequencing Consortium"/>
            <person name="Wilson R.K."/>
        </authorList>
    </citation>
    <scope>NUCLEOTIDE SEQUENCE [LARGE SCALE GENOMIC DNA]</scope>
    <source>
        <strain evidence="1">PB4641</strain>
    </source>
</reference>
<organism evidence="2">
    <name type="scientific">Caenorhabditis remanei</name>
    <name type="common">Caenorhabditis vulgaris</name>
    <dbReference type="NCBI Taxonomy" id="31234"/>
    <lineage>
        <taxon>Eukaryota</taxon>
        <taxon>Metazoa</taxon>
        <taxon>Ecdysozoa</taxon>
        <taxon>Nematoda</taxon>
        <taxon>Chromadorea</taxon>
        <taxon>Rhabditida</taxon>
        <taxon>Rhabditina</taxon>
        <taxon>Rhabditomorpha</taxon>
        <taxon>Rhabditoidea</taxon>
        <taxon>Rhabditidae</taxon>
        <taxon>Peloderinae</taxon>
        <taxon>Caenorhabditis</taxon>
    </lineage>
</organism>
<evidence type="ECO:0000313" key="2">
    <source>
        <dbReference type="Proteomes" id="UP000008281"/>
    </source>
</evidence>
<name>E3M2B2_CAERE</name>
<dbReference type="eggNOG" id="KOG1721">
    <property type="taxonomic scope" value="Eukaryota"/>
</dbReference>